<dbReference type="EMBL" id="JBHSCX010000003">
    <property type="protein sequence ID" value="MFC4361162.1"/>
    <property type="molecule type" value="Genomic_DNA"/>
</dbReference>
<dbReference type="PANTHER" id="PTHR32182:SF0">
    <property type="entry name" value="DNA REPLICATION AND REPAIR PROTEIN RECF"/>
    <property type="match status" value="1"/>
</dbReference>
<evidence type="ECO:0000256" key="2">
    <source>
        <dbReference type="ARBA" id="ARBA00008016"/>
    </source>
</evidence>
<keyword evidence="9 10" id="KW-0227">DNA damage</keyword>
<sequence length="368" mass="41065">MPLSALHILNFRNIESAELALHPRVNLFYGENGAGKTSILEAISVLGRGRSFRSHKLKPLIQQGSTGVTVFGKLSGDDGVVRKLGVERNSRSADSFRLDGQSVPSAAELAKILPLQAIFSETFELLVGGPLERRQFLDWLVFHVKHEFLPAWRQARQALKQRNSLLRSGRISADLLAPWDIELARNAETLHLLREEVFTLFNQELALLLQDLPALSSVTISYFGGWEEGVSLAEILQLNFARDGQLGHTSAGPHRADLRLRLGKMPAAEVLSRGQQKLFVCALRICAGRVFKQLTGKDCIYLIDDLPSELDEEHRLRLAKWLIELDSQVFITGVSRKDLESVWDLLAVPRKVFHVEQGSVTATPINND</sequence>
<evidence type="ECO:0000256" key="6">
    <source>
        <dbReference type="ARBA" id="ARBA00022741"/>
    </source>
</evidence>
<reference evidence="13" key="1">
    <citation type="journal article" date="2019" name="Int. J. Syst. Evol. Microbiol.">
        <title>The Global Catalogue of Microorganisms (GCM) 10K type strain sequencing project: providing services to taxonomists for standard genome sequencing and annotation.</title>
        <authorList>
            <consortium name="The Broad Institute Genomics Platform"/>
            <consortium name="The Broad Institute Genome Sequencing Center for Infectious Disease"/>
            <person name="Wu L."/>
            <person name="Ma J."/>
        </authorList>
    </citation>
    <scope>NUCLEOTIDE SEQUENCE [LARGE SCALE GENOMIC DNA]</scope>
    <source>
        <strain evidence="13">CECT 8570</strain>
    </source>
</reference>
<dbReference type="PROSITE" id="PS00617">
    <property type="entry name" value="RECF_1"/>
    <property type="match status" value="1"/>
</dbReference>
<dbReference type="Proteomes" id="UP001595840">
    <property type="component" value="Unassembled WGS sequence"/>
</dbReference>
<accession>A0ABV8V0E9</accession>
<dbReference type="Gene3D" id="3.40.50.300">
    <property type="entry name" value="P-loop containing nucleotide triphosphate hydrolases"/>
    <property type="match status" value="1"/>
</dbReference>
<dbReference type="HAMAP" id="MF_00365">
    <property type="entry name" value="RecF"/>
    <property type="match status" value="1"/>
</dbReference>
<keyword evidence="9 10" id="KW-0234">DNA repair</keyword>
<evidence type="ECO:0000313" key="12">
    <source>
        <dbReference type="EMBL" id="MFC4361162.1"/>
    </source>
</evidence>
<feature type="domain" description="RecF/RecN/SMC N-terminal" evidence="11">
    <location>
        <begin position="3"/>
        <end position="347"/>
    </location>
</feature>
<evidence type="ECO:0000313" key="13">
    <source>
        <dbReference type="Proteomes" id="UP001595840"/>
    </source>
</evidence>
<gene>
    <name evidence="9 12" type="primary">recF</name>
    <name evidence="12" type="ORF">ACFOX3_02550</name>
</gene>
<comment type="caution">
    <text evidence="12">The sequence shown here is derived from an EMBL/GenBank/DDBJ whole genome shotgun (WGS) entry which is preliminary data.</text>
</comment>
<dbReference type="InterPro" id="IPR042174">
    <property type="entry name" value="RecF_2"/>
</dbReference>
<feature type="binding site" evidence="9">
    <location>
        <begin position="30"/>
        <end position="37"/>
    </location>
    <ligand>
        <name>ATP</name>
        <dbReference type="ChEBI" id="CHEBI:30616"/>
    </ligand>
</feature>
<evidence type="ECO:0000256" key="4">
    <source>
        <dbReference type="ARBA" id="ARBA00022490"/>
    </source>
</evidence>
<proteinExistence type="inferred from homology"/>
<dbReference type="PROSITE" id="PS00618">
    <property type="entry name" value="RECF_2"/>
    <property type="match status" value="1"/>
</dbReference>
<comment type="subcellular location">
    <subcellularLocation>
        <location evidence="1 9 10">Cytoplasm</location>
    </subcellularLocation>
</comment>
<evidence type="ECO:0000256" key="7">
    <source>
        <dbReference type="ARBA" id="ARBA00022840"/>
    </source>
</evidence>
<dbReference type="RefSeq" id="WP_290260193.1">
    <property type="nucleotide sequence ID" value="NZ_JAUFQG010000004.1"/>
</dbReference>
<keyword evidence="9 10" id="KW-0742">SOS response</keyword>
<keyword evidence="4 9" id="KW-0963">Cytoplasm</keyword>
<keyword evidence="5 9" id="KW-0235">DNA replication</keyword>
<evidence type="ECO:0000256" key="8">
    <source>
        <dbReference type="ARBA" id="ARBA00023125"/>
    </source>
</evidence>
<protein>
    <recommendedName>
        <fullName evidence="3 9">DNA replication and repair protein RecF</fullName>
    </recommendedName>
</protein>
<comment type="similarity">
    <text evidence="2 9 10">Belongs to the RecF family.</text>
</comment>
<evidence type="ECO:0000256" key="5">
    <source>
        <dbReference type="ARBA" id="ARBA00022705"/>
    </source>
</evidence>
<name>A0ABV8V0E9_9GAMM</name>
<keyword evidence="6 9" id="KW-0547">Nucleotide-binding</keyword>
<comment type="function">
    <text evidence="9 10">The RecF protein is involved in DNA metabolism; it is required for DNA replication and normal SOS inducibility. RecF binds preferentially to single-stranded, linear DNA. It also seems to bind ATP.</text>
</comment>
<dbReference type="Pfam" id="PF02463">
    <property type="entry name" value="SMC_N"/>
    <property type="match status" value="1"/>
</dbReference>
<keyword evidence="7 9" id="KW-0067">ATP-binding</keyword>
<evidence type="ECO:0000259" key="11">
    <source>
        <dbReference type="Pfam" id="PF02463"/>
    </source>
</evidence>
<evidence type="ECO:0000256" key="9">
    <source>
        <dbReference type="HAMAP-Rule" id="MF_00365"/>
    </source>
</evidence>
<dbReference type="SUPFAM" id="SSF52540">
    <property type="entry name" value="P-loop containing nucleoside triphosphate hydrolases"/>
    <property type="match status" value="1"/>
</dbReference>
<keyword evidence="8 9" id="KW-0238">DNA-binding</keyword>
<dbReference type="InterPro" id="IPR001238">
    <property type="entry name" value="DNA-binding_RecF"/>
</dbReference>
<dbReference type="InterPro" id="IPR018078">
    <property type="entry name" value="DNA-binding_RecF_CS"/>
</dbReference>
<keyword evidence="13" id="KW-1185">Reference proteome</keyword>
<dbReference type="Gene3D" id="1.20.1050.90">
    <property type="entry name" value="RecF/RecN/SMC, N-terminal domain"/>
    <property type="match status" value="1"/>
</dbReference>
<evidence type="ECO:0000256" key="10">
    <source>
        <dbReference type="RuleBase" id="RU000578"/>
    </source>
</evidence>
<evidence type="ECO:0000256" key="3">
    <source>
        <dbReference type="ARBA" id="ARBA00020170"/>
    </source>
</evidence>
<evidence type="ECO:0000256" key="1">
    <source>
        <dbReference type="ARBA" id="ARBA00004496"/>
    </source>
</evidence>
<dbReference type="NCBIfam" id="TIGR00611">
    <property type="entry name" value="recf"/>
    <property type="match status" value="1"/>
</dbReference>
<dbReference type="InterPro" id="IPR027417">
    <property type="entry name" value="P-loop_NTPase"/>
</dbReference>
<organism evidence="12 13">
    <name type="scientific">Simiduia curdlanivorans</name>
    <dbReference type="NCBI Taxonomy" id="1492769"/>
    <lineage>
        <taxon>Bacteria</taxon>
        <taxon>Pseudomonadati</taxon>
        <taxon>Pseudomonadota</taxon>
        <taxon>Gammaproteobacteria</taxon>
        <taxon>Cellvibrionales</taxon>
        <taxon>Cellvibrionaceae</taxon>
        <taxon>Simiduia</taxon>
    </lineage>
</organism>
<dbReference type="InterPro" id="IPR003395">
    <property type="entry name" value="RecF/RecN/SMC_N"/>
</dbReference>
<dbReference type="PANTHER" id="PTHR32182">
    <property type="entry name" value="DNA REPLICATION AND REPAIR PROTEIN RECF"/>
    <property type="match status" value="1"/>
</dbReference>